<comment type="subcellular location">
    <subcellularLocation>
        <location evidence="1">Cell membrane</location>
        <topology evidence="1">Multi-pass membrane protein</topology>
    </subcellularLocation>
</comment>
<evidence type="ECO:0000256" key="5">
    <source>
        <dbReference type="ARBA" id="ARBA00023136"/>
    </source>
</evidence>
<name>A0A3N1CVF3_9ACTN</name>
<sequence>MSGPALLLAGLAATGSVASASSLLAGITVSAAVGGPVFGALLDRAARPGRLLAMAFAVYAGALTVILVSLGRVPVWASVLVALGAGLLGPALSGGWTSQLPHSVPRAGLPRATALDAMTFNVASLAGPALAGAVAGTAGASAAVVVAVVLICLALPSALVLPSPPPRPPSSSTVRADVAAGVRAIVRTRPLARATATTVVSCAGQGILVACVPLLGARAFGSADHGAFLLSVLAASALAANFALSRWPALMRPDTVLWVSTLVLAAALLLAATVHPAALIAAAVVAGLGEGPQLTSLFAVRHREAPAHLLSQIFTTGASLKITGFAGGAALAGPLATRSLPLALLTAAATQLAAALTYAALSFRARTAPAQSAHP</sequence>
<dbReference type="SUPFAM" id="SSF103473">
    <property type="entry name" value="MFS general substrate transporter"/>
    <property type="match status" value="1"/>
</dbReference>
<evidence type="ECO:0000313" key="8">
    <source>
        <dbReference type="EMBL" id="ROO85289.1"/>
    </source>
</evidence>
<protein>
    <submittedName>
        <fullName evidence="8">Transmembrane secretion effector</fullName>
    </submittedName>
</protein>
<dbReference type="EMBL" id="RJKE01000001">
    <property type="protein sequence ID" value="ROO85289.1"/>
    <property type="molecule type" value="Genomic_DNA"/>
</dbReference>
<keyword evidence="5 6" id="KW-0472">Membrane</keyword>
<dbReference type="AlphaFoldDB" id="A0A3N1CVF3"/>
<feature type="chain" id="PRO_5039428278" evidence="7">
    <location>
        <begin position="21"/>
        <end position="375"/>
    </location>
</feature>
<feature type="transmembrane region" description="Helical" evidence="6">
    <location>
        <begin position="342"/>
        <end position="361"/>
    </location>
</feature>
<keyword evidence="2" id="KW-1003">Cell membrane</keyword>
<feature type="transmembrane region" description="Helical" evidence="6">
    <location>
        <begin position="227"/>
        <end position="244"/>
    </location>
</feature>
<keyword evidence="3 6" id="KW-0812">Transmembrane</keyword>
<dbReference type="Gene3D" id="1.20.1250.20">
    <property type="entry name" value="MFS general substrate transporter like domains"/>
    <property type="match status" value="1"/>
</dbReference>
<keyword evidence="4 6" id="KW-1133">Transmembrane helix</keyword>
<dbReference type="GO" id="GO:0022857">
    <property type="term" value="F:transmembrane transporter activity"/>
    <property type="evidence" value="ECO:0007669"/>
    <property type="project" value="InterPro"/>
</dbReference>
<feature type="transmembrane region" description="Helical" evidence="6">
    <location>
        <begin position="50"/>
        <end position="68"/>
    </location>
</feature>
<keyword evidence="9" id="KW-1185">Reference proteome</keyword>
<gene>
    <name evidence="8" type="ORF">EDD29_2831</name>
</gene>
<feature type="transmembrane region" description="Helical" evidence="6">
    <location>
        <begin position="194"/>
        <end position="215"/>
    </location>
</feature>
<evidence type="ECO:0000256" key="2">
    <source>
        <dbReference type="ARBA" id="ARBA00022475"/>
    </source>
</evidence>
<feature type="transmembrane region" description="Helical" evidence="6">
    <location>
        <begin position="142"/>
        <end position="161"/>
    </location>
</feature>
<reference evidence="8 9" key="1">
    <citation type="submission" date="2018-11" db="EMBL/GenBank/DDBJ databases">
        <title>Sequencing the genomes of 1000 actinobacteria strains.</title>
        <authorList>
            <person name="Klenk H.-P."/>
        </authorList>
    </citation>
    <scope>NUCLEOTIDE SEQUENCE [LARGE SCALE GENOMIC DNA]</scope>
    <source>
        <strain evidence="8 9">DSM 44254</strain>
    </source>
</reference>
<evidence type="ECO:0000256" key="7">
    <source>
        <dbReference type="SAM" id="SignalP"/>
    </source>
</evidence>
<feature type="transmembrane region" description="Helical" evidence="6">
    <location>
        <begin position="256"/>
        <end position="288"/>
    </location>
</feature>
<feature type="transmembrane region" description="Helical" evidence="6">
    <location>
        <begin position="309"/>
        <end position="336"/>
    </location>
</feature>
<evidence type="ECO:0000256" key="3">
    <source>
        <dbReference type="ARBA" id="ARBA00022692"/>
    </source>
</evidence>
<feature type="transmembrane region" description="Helical" evidence="6">
    <location>
        <begin position="75"/>
        <end position="97"/>
    </location>
</feature>
<dbReference type="InterPro" id="IPR036259">
    <property type="entry name" value="MFS_trans_sf"/>
</dbReference>
<feature type="signal peptide" evidence="7">
    <location>
        <begin position="1"/>
        <end position="20"/>
    </location>
</feature>
<comment type="caution">
    <text evidence="8">The sequence shown here is derived from an EMBL/GenBank/DDBJ whole genome shotgun (WGS) entry which is preliminary data.</text>
</comment>
<feature type="transmembrane region" description="Helical" evidence="6">
    <location>
        <begin position="117"/>
        <end position="135"/>
    </location>
</feature>
<accession>A0A3N1CVF3</accession>
<dbReference type="GO" id="GO:0005886">
    <property type="term" value="C:plasma membrane"/>
    <property type="evidence" value="ECO:0007669"/>
    <property type="project" value="UniProtKB-SubCell"/>
</dbReference>
<organism evidence="8 9">
    <name type="scientific">Actinocorallia herbida</name>
    <dbReference type="NCBI Taxonomy" id="58109"/>
    <lineage>
        <taxon>Bacteria</taxon>
        <taxon>Bacillati</taxon>
        <taxon>Actinomycetota</taxon>
        <taxon>Actinomycetes</taxon>
        <taxon>Streptosporangiales</taxon>
        <taxon>Thermomonosporaceae</taxon>
        <taxon>Actinocorallia</taxon>
    </lineage>
</organism>
<evidence type="ECO:0000256" key="4">
    <source>
        <dbReference type="ARBA" id="ARBA00022989"/>
    </source>
</evidence>
<dbReference type="Pfam" id="PF07690">
    <property type="entry name" value="MFS_1"/>
    <property type="match status" value="1"/>
</dbReference>
<proteinExistence type="predicted"/>
<evidence type="ECO:0000313" key="9">
    <source>
        <dbReference type="Proteomes" id="UP000272400"/>
    </source>
</evidence>
<dbReference type="Proteomes" id="UP000272400">
    <property type="component" value="Unassembled WGS sequence"/>
</dbReference>
<dbReference type="PANTHER" id="PTHR23513">
    <property type="entry name" value="INTEGRAL MEMBRANE EFFLUX PROTEIN-RELATED"/>
    <property type="match status" value="1"/>
</dbReference>
<dbReference type="InterPro" id="IPR011701">
    <property type="entry name" value="MFS"/>
</dbReference>
<dbReference type="PANTHER" id="PTHR23513:SF11">
    <property type="entry name" value="STAPHYLOFERRIN A TRANSPORTER"/>
    <property type="match status" value="1"/>
</dbReference>
<evidence type="ECO:0000256" key="6">
    <source>
        <dbReference type="SAM" id="Phobius"/>
    </source>
</evidence>
<evidence type="ECO:0000256" key="1">
    <source>
        <dbReference type="ARBA" id="ARBA00004651"/>
    </source>
</evidence>
<keyword evidence="7" id="KW-0732">Signal</keyword>